<evidence type="ECO:0000313" key="2">
    <source>
        <dbReference type="Proteomes" id="UP001470230"/>
    </source>
</evidence>
<reference evidence="1 2" key="1">
    <citation type="submission" date="2024-04" db="EMBL/GenBank/DDBJ databases">
        <title>Tritrichomonas musculus Genome.</title>
        <authorList>
            <person name="Alves-Ferreira E."/>
            <person name="Grigg M."/>
            <person name="Lorenzi H."/>
            <person name="Galac M."/>
        </authorList>
    </citation>
    <scope>NUCLEOTIDE SEQUENCE [LARGE SCALE GENOMIC DNA]</scope>
    <source>
        <strain evidence="1 2">EAF2021</strain>
    </source>
</reference>
<gene>
    <name evidence="1" type="ORF">M9Y10_033372</name>
</gene>
<dbReference type="EMBL" id="JAPFFF010000005">
    <property type="protein sequence ID" value="KAK8888640.1"/>
    <property type="molecule type" value="Genomic_DNA"/>
</dbReference>
<comment type="caution">
    <text evidence="1">The sequence shown here is derived from an EMBL/GenBank/DDBJ whole genome shotgun (WGS) entry which is preliminary data.</text>
</comment>
<evidence type="ECO:0000313" key="1">
    <source>
        <dbReference type="EMBL" id="KAK8888640.1"/>
    </source>
</evidence>
<accession>A0ABR2KBZ5</accession>
<sequence length="101" mass="11659">MSSFWLCFDPEPARELQEHKKIRKNNTPFLGVFKQNPEVFGRKIQRPITPFSVNSVFELSNSLKEKQESPNSRLLMTSSSPKIDISKVNEKLSSEFPISIF</sequence>
<organism evidence="1 2">
    <name type="scientific">Tritrichomonas musculus</name>
    <dbReference type="NCBI Taxonomy" id="1915356"/>
    <lineage>
        <taxon>Eukaryota</taxon>
        <taxon>Metamonada</taxon>
        <taxon>Parabasalia</taxon>
        <taxon>Tritrichomonadida</taxon>
        <taxon>Tritrichomonadidae</taxon>
        <taxon>Tritrichomonas</taxon>
    </lineage>
</organism>
<keyword evidence="2" id="KW-1185">Reference proteome</keyword>
<proteinExistence type="predicted"/>
<dbReference type="Proteomes" id="UP001470230">
    <property type="component" value="Unassembled WGS sequence"/>
</dbReference>
<protein>
    <submittedName>
        <fullName evidence="1">Uncharacterized protein</fullName>
    </submittedName>
</protein>
<name>A0ABR2KBZ5_9EUKA</name>